<reference evidence="1 2" key="1">
    <citation type="submission" date="2018-10" db="EMBL/GenBank/DDBJ databases">
        <title>Genomic Encyclopedia of Type Strains, Phase IV (KMG-IV): sequencing the most valuable type-strain genomes for metagenomic binning, comparative biology and taxonomic classification.</title>
        <authorList>
            <person name="Goeker M."/>
        </authorList>
    </citation>
    <scope>NUCLEOTIDE SEQUENCE [LARGE SCALE GENOMIC DNA]</scope>
    <source>
        <strain evidence="1 2">DSM 22008</strain>
    </source>
</reference>
<protein>
    <submittedName>
        <fullName evidence="1">Tryptophan halogenase</fullName>
    </submittedName>
</protein>
<sequence length="433" mass="48374">MAHVGSVSSIRIDGDFHGGSICAVFLSWLGKSLGFTVSGSLSEHSSYEKQPPIILGPQALSLFRKIGLDERDMLKACAGTFVVGAEFEHDNLNAPSFAPYLTSVATLDGIAFHQIYGAARSLHIIAPYSDYFAPLYLAKGKRFSHPIETQPVGRANFRYNLILERALFEDYMRRAAKHYGFRSATQNDADLILKADNNPLQADGFTKISPNTTMPSHIKYRVKNSAIIQIVQTQTDCLETLFPVENQSRKTQSDTCQNVWQDNVINLSDCLRSLLPYDHAYMDAIASLLLSLFDLWPDKSDTTINAAEFNRRVESSINRAKDFQSALCVAAGLIDIENTSQPFKVKWQQFLSRGRLVSYDDEPVSDAEWIAYLLALGINPERVDPLTGKFTPTQMTDALNLQKDISQKWGNSQAIQTEYLGRAKALYAHKRSQ</sequence>
<dbReference type="Proteomes" id="UP000282211">
    <property type="component" value="Unassembled WGS sequence"/>
</dbReference>
<dbReference type="OrthoDB" id="7632508at2"/>
<dbReference type="InterPro" id="IPR036188">
    <property type="entry name" value="FAD/NAD-bd_sf"/>
</dbReference>
<dbReference type="EMBL" id="RBII01000001">
    <property type="protein sequence ID" value="RKQ71164.1"/>
    <property type="molecule type" value="Genomic_DNA"/>
</dbReference>
<proteinExistence type="predicted"/>
<dbReference type="InterPro" id="IPR006905">
    <property type="entry name" value="Flavin_halogenase"/>
</dbReference>
<keyword evidence="2" id="KW-1185">Reference proteome</keyword>
<organism evidence="1 2">
    <name type="scientific">Litorimonas taeanensis</name>
    <dbReference type="NCBI Taxonomy" id="568099"/>
    <lineage>
        <taxon>Bacteria</taxon>
        <taxon>Pseudomonadati</taxon>
        <taxon>Pseudomonadota</taxon>
        <taxon>Alphaproteobacteria</taxon>
        <taxon>Maricaulales</taxon>
        <taxon>Robiginitomaculaceae</taxon>
    </lineage>
</organism>
<evidence type="ECO:0000313" key="2">
    <source>
        <dbReference type="Proteomes" id="UP000282211"/>
    </source>
</evidence>
<name>A0A420WJF9_9PROT</name>
<dbReference type="GO" id="GO:0004497">
    <property type="term" value="F:monooxygenase activity"/>
    <property type="evidence" value="ECO:0007669"/>
    <property type="project" value="InterPro"/>
</dbReference>
<dbReference type="InParanoid" id="A0A420WJF9"/>
<gene>
    <name evidence="1" type="ORF">DES40_0475</name>
</gene>
<dbReference type="Pfam" id="PF04820">
    <property type="entry name" value="Trp_halogenase"/>
    <property type="match status" value="2"/>
</dbReference>
<comment type="caution">
    <text evidence="1">The sequence shown here is derived from an EMBL/GenBank/DDBJ whole genome shotgun (WGS) entry which is preliminary data.</text>
</comment>
<evidence type="ECO:0000313" key="1">
    <source>
        <dbReference type="EMBL" id="RKQ71164.1"/>
    </source>
</evidence>
<dbReference type="RefSeq" id="WP_121098965.1">
    <property type="nucleotide sequence ID" value="NZ_RBII01000001.1"/>
</dbReference>
<accession>A0A420WJF9</accession>
<dbReference type="AlphaFoldDB" id="A0A420WJF9"/>
<dbReference type="Gene3D" id="3.50.50.60">
    <property type="entry name" value="FAD/NAD(P)-binding domain"/>
    <property type="match status" value="2"/>
</dbReference>